<gene>
    <name evidence="7" type="ORF">GCM10009125_21020</name>
</gene>
<evidence type="ECO:0000256" key="4">
    <source>
        <dbReference type="ARBA" id="ARBA00023163"/>
    </source>
</evidence>
<evidence type="ECO:0000256" key="3">
    <source>
        <dbReference type="ARBA" id="ARBA00023152"/>
    </source>
</evidence>
<dbReference type="InterPro" id="IPR000281">
    <property type="entry name" value="HTH_RpiR"/>
</dbReference>
<feature type="domain" description="HTH rpiR-type" evidence="5">
    <location>
        <begin position="8"/>
        <end position="84"/>
    </location>
</feature>
<proteinExistence type="predicted"/>
<dbReference type="PANTHER" id="PTHR30514:SF18">
    <property type="entry name" value="RPIR-FAMILY TRANSCRIPTIONAL REGULATOR"/>
    <property type="match status" value="1"/>
</dbReference>
<dbReference type="InterPro" id="IPR046348">
    <property type="entry name" value="SIS_dom_sf"/>
</dbReference>
<dbReference type="InterPro" id="IPR047640">
    <property type="entry name" value="RpiR-like"/>
</dbReference>
<comment type="caution">
    <text evidence="7">The sequence shown here is derived from an EMBL/GenBank/DDBJ whole genome shotgun (WGS) entry which is preliminary data.</text>
</comment>
<keyword evidence="8" id="KW-1185">Reference proteome</keyword>
<dbReference type="Gene3D" id="1.10.10.10">
    <property type="entry name" value="Winged helix-like DNA-binding domain superfamily/Winged helix DNA-binding domain"/>
    <property type="match status" value="1"/>
</dbReference>
<dbReference type="PROSITE" id="PS51071">
    <property type="entry name" value="HTH_RPIR"/>
    <property type="match status" value="1"/>
</dbReference>
<dbReference type="Gene3D" id="3.40.50.10490">
    <property type="entry name" value="Glucose-6-phosphate isomerase like protein, domain 1"/>
    <property type="match status" value="1"/>
</dbReference>
<accession>A0ABN0TWB0</accession>
<dbReference type="InterPro" id="IPR036388">
    <property type="entry name" value="WH-like_DNA-bd_sf"/>
</dbReference>
<dbReference type="PROSITE" id="PS51464">
    <property type="entry name" value="SIS"/>
    <property type="match status" value="1"/>
</dbReference>
<dbReference type="SUPFAM" id="SSF46689">
    <property type="entry name" value="Homeodomain-like"/>
    <property type="match status" value="1"/>
</dbReference>
<keyword evidence="2" id="KW-0238">DNA-binding</keyword>
<evidence type="ECO:0000259" key="6">
    <source>
        <dbReference type="PROSITE" id="PS51464"/>
    </source>
</evidence>
<name>A0ABN0TWB0_9BURK</name>
<evidence type="ECO:0000313" key="7">
    <source>
        <dbReference type="EMBL" id="GAA0231809.1"/>
    </source>
</evidence>
<dbReference type="Pfam" id="PF01380">
    <property type="entry name" value="SIS"/>
    <property type="match status" value="1"/>
</dbReference>
<feature type="domain" description="SIS" evidence="6">
    <location>
        <begin position="130"/>
        <end position="267"/>
    </location>
</feature>
<dbReference type="InterPro" id="IPR009057">
    <property type="entry name" value="Homeodomain-like_sf"/>
</dbReference>
<keyword evidence="3" id="KW-0324">Glycolysis</keyword>
<dbReference type="Pfam" id="PF01418">
    <property type="entry name" value="HTH_6"/>
    <property type="match status" value="1"/>
</dbReference>
<reference evidence="7 8" key="1">
    <citation type="journal article" date="2019" name="Int. J. Syst. Evol. Microbiol.">
        <title>The Global Catalogue of Microorganisms (GCM) 10K type strain sequencing project: providing services to taxonomists for standard genome sequencing and annotation.</title>
        <authorList>
            <consortium name="The Broad Institute Genomics Platform"/>
            <consortium name="The Broad Institute Genome Sequencing Center for Infectious Disease"/>
            <person name="Wu L."/>
            <person name="Ma J."/>
        </authorList>
    </citation>
    <scope>NUCLEOTIDE SEQUENCE [LARGE SCALE GENOMIC DNA]</scope>
    <source>
        <strain evidence="7 8">JCM 16240</strain>
    </source>
</reference>
<dbReference type="CDD" id="cd05013">
    <property type="entry name" value="SIS_RpiR"/>
    <property type="match status" value="1"/>
</dbReference>
<dbReference type="Proteomes" id="UP001501176">
    <property type="component" value="Unassembled WGS sequence"/>
</dbReference>
<evidence type="ECO:0000259" key="5">
    <source>
        <dbReference type="PROSITE" id="PS51071"/>
    </source>
</evidence>
<keyword evidence="4" id="KW-0804">Transcription</keyword>
<dbReference type="InterPro" id="IPR035472">
    <property type="entry name" value="RpiR-like_SIS"/>
</dbReference>
<evidence type="ECO:0000313" key="8">
    <source>
        <dbReference type="Proteomes" id="UP001501176"/>
    </source>
</evidence>
<evidence type="ECO:0000256" key="2">
    <source>
        <dbReference type="ARBA" id="ARBA00023125"/>
    </source>
</evidence>
<protein>
    <submittedName>
        <fullName evidence="7">MurR/RpiR family transcriptional regulator</fullName>
    </submittedName>
</protein>
<dbReference type="RefSeq" id="WP_325124488.1">
    <property type="nucleotide sequence ID" value="NZ_BAAAFN010000015.1"/>
</dbReference>
<dbReference type="SUPFAM" id="SSF53697">
    <property type="entry name" value="SIS domain"/>
    <property type="match status" value="1"/>
</dbReference>
<dbReference type="PANTHER" id="PTHR30514">
    <property type="entry name" value="GLUCOKINASE"/>
    <property type="match status" value="1"/>
</dbReference>
<evidence type="ECO:0000256" key="1">
    <source>
        <dbReference type="ARBA" id="ARBA00023015"/>
    </source>
</evidence>
<organism evidence="7 8">
    <name type="scientific">Castellaniella daejeonensis</name>
    <dbReference type="NCBI Taxonomy" id="659013"/>
    <lineage>
        <taxon>Bacteria</taxon>
        <taxon>Pseudomonadati</taxon>
        <taxon>Pseudomonadota</taxon>
        <taxon>Betaproteobacteria</taxon>
        <taxon>Burkholderiales</taxon>
        <taxon>Alcaligenaceae</taxon>
        <taxon>Castellaniella</taxon>
    </lineage>
</organism>
<keyword evidence="1" id="KW-0805">Transcription regulation</keyword>
<dbReference type="InterPro" id="IPR001347">
    <property type="entry name" value="SIS_dom"/>
</dbReference>
<dbReference type="EMBL" id="BAAAFN010000015">
    <property type="protein sequence ID" value="GAA0231809.1"/>
    <property type="molecule type" value="Genomic_DNA"/>
</dbReference>
<sequence length="287" mass="31196">MSAPHSLDELTRCIQAQYPDLSPQFQVGARYLIDHPTQVSTLSARKLAVLAGVQPATLVRLAQHLGYAGWDALKAVFMQALHPPGAYAARAQSLLHHPQSDQAAWQATIQQQILDLQALEPANQAAMARAVALLAGAERIVIAGFRSCYPAAFSLRYLCSLFRPDVHLLHSTGGTMSQDTHHLRPGDVAVLIGYAPYSREIIELAEAIQPQGCRMLVLCDSQLAPMALHADCVLTFSTQGHSFFPTTVAIQALVEMLARQLLVHHGEPALAELSRTEARLQATGAYR</sequence>